<dbReference type="GO" id="GO:0003723">
    <property type="term" value="F:RNA binding"/>
    <property type="evidence" value="ECO:0007669"/>
    <property type="project" value="UniProtKB-KW"/>
</dbReference>
<evidence type="ECO:0000313" key="2">
    <source>
        <dbReference type="EMBL" id="KAE9595228.1"/>
    </source>
</evidence>
<keyword evidence="3" id="KW-1185">Reference proteome</keyword>
<accession>A0A6A5LQE3</accession>
<evidence type="ECO:0000256" key="1">
    <source>
        <dbReference type="ARBA" id="ARBA00022884"/>
    </source>
</evidence>
<dbReference type="EMBL" id="WOCE01000017">
    <property type="protein sequence ID" value="KAE9595228.1"/>
    <property type="molecule type" value="Genomic_DNA"/>
</dbReference>
<evidence type="ECO:0000313" key="3">
    <source>
        <dbReference type="Proteomes" id="UP000447434"/>
    </source>
</evidence>
<reference evidence="3" key="1">
    <citation type="journal article" date="2020" name="Nat. Commun.">
        <title>Genome sequence of the cluster root forming white lupin.</title>
        <authorList>
            <person name="Hufnagel B."/>
            <person name="Marques A."/>
            <person name="Soriano A."/>
            <person name="Marques L."/>
            <person name="Divol F."/>
            <person name="Doumas P."/>
            <person name="Sallet E."/>
            <person name="Mancinotti D."/>
            <person name="Carrere S."/>
            <person name="Marande W."/>
            <person name="Arribat S."/>
            <person name="Keller J."/>
            <person name="Huneau C."/>
            <person name="Blein T."/>
            <person name="Aime D."/>
            <person name="Laguerre M."/>
            <person name="Taylor J."/>
            <person name="Schubert V."/>
            <person name="Nelson M."/>
            <person name="Geu-Flores F."/>
            <person name="Crespi M."/>
            <person name="Gallardo-Guerrero K."/>
            <person name="Delaux P.-M."/>
            <person name="Salse J."/>
            <person name="Berges H."/>
            <person name="Guyot R."/>
            <person name="Gouzy J."/>
            <person name="Peret B."/>
        </authorList>
    </citation>
    <scope>NUCLEOTIDE SEQUENCE [LARGE SCALE GENOMIC DNA]</scope>
    <source>
        <strain evidence="3">cv. Amiga</strain>
    </source>
</reference>
<dbReference type="OrthoDB" id="417481at2759"/>
<keyword evidence="1" id="KW-0694">RNA-binding</keyword>
<dbReference type="InterPro" id="IPR034454">
    <property type="entry name" value="MEI2-like_RRM3"/>
</dbReference>
<dbReference type="PANTHER" id="PTHR23189">
    <property type="entry name" value="RNA RECOGNITION MOTIF-CONTAINING"/>
    <property type="match status" value="1"/>
</dbReference>
<organism evidence="2 3">
    <name type="scientific">Lupinus albus</name>
    <name type="common">White lupine</name>
    <name type="synonym">Lupinus termis</name>
    <dbReference type="NCBI Taxonomy" id="3870"/>
    <lineage>
        <taxon>Eukaryota</taxon>
        <taxon>Viridiplantae</taxon>
        <taxon>Streptophyta</taxon>
        <taxon>Embryophyta</taxon>
        <taxon>Tracheophyta</taxon>
        <taxon>Spermatophyta</taxon>
        <taxon>Magnoliopsida</taxon>
        <taxon>eudicotyledons</taxon>
        <taxon>Gunneridae</taxon>
        <taxon>Pentapetalae</taxon>
        <taxon>rosids</taxon>
        <taxon>fabids</taxon>
        <taxon>Fabales</taxon>
        <taxon>Fabaceae</taxon>
        <taxon>Papilionoideae</taxon>
        <taxon>50 kb inversion clade</taxon>
        <taxon>genistoids sensu lato</taxon>
        <taxon>core genistoids</taxon>
        <taxon>Genisteae</taxon>
        <taxon>Lupinus</taxon>
    </lineage>
</organism>
<gene>
    <name evidence="2" type="ORF">Lalb_Chr17g0336481</name>
</gene>
<dbReference type="Proteomes" id="UP000447434">
    <property type="component" value="Chromosome 17"/>
</dbReference>
<dbReference type="SUPFAM" id="SSF54928">
    <property type="entry name" value="RNA-binding domain, RBD"/>
    <property type="match status" value="1"/>
</dbReference>
<dbReference type="AlphaFoldDB" id="A0A6A5LQE3"/>
<name>A0A6A5LQE3_LUPAL</name>
<dbReference type="InterPro" id="IPR007201">
    <property type="entry name" value="Mei2-like_Rrm_C"/>
</dbReference>
<proteinExistence type="predicted"/>
<comment type="caution">
    <text evidence="2">The sequence shown here is derived from an EMBL/GenBank/DDBJ whole genome shotgun (WGS) entry which is preliminary data.</text>
</comment>
<dbReference type="Pfam" id="PF04059">
    <property type="entry name" value="RRM_2"/>
    <property type="match status" value="1"/>
</dbReference>
<protein>
    <submittedName>
        <fullName evidence="2">Putative RNA recognition motif domain, mei2/Mei2-like RNA recognition</fullName>
    </submittedName>
</protein>
<dbReference type="InterPro" id="IPR035979">
    <property type="entry name" value="RBD_domain_sf"/>
</dbReference>
<dbReference type="CDD" id="cd12531">
    <property type="entry name" value="RRM3_MEI2_like"/>
    <property type="match status" value="1"/>
</dbReference>
<sequence length="710" mass="79378">MPSEIMGFKSLSSLPFSSEDIWSSTERHAGLWKSNNPGSGQGSMPSLEVQPVFKFSESREVNIISTQDESNLFSSSLSELFCKKLGLSADNALYGHSVDTFASHYEEEKIFDSLEELEARTIGNLLPSDDDLLSGLTDGLEHITQDSTSDDIDELDIFSSVGGMELGDSSRPVDSKSMVQQNHPELNQKDCGLYLHQSIPPLKSSTSFPDLHGVSKSGSMCSGRILSVESAMNEPNMETAFTPGLSSSVPNTLPSQVRVKSIESRCGINEYSIPGPLNLDIRAASAFHPRSPPECDDNLANGVHYNPPEMRVNANLKARGRTDNMQFCQVNSNSHSMQFNEGAFKSPGNGCCRRPGHYCEWINSYQPPATMFPNSPPYFDGLCSAPTLPRLHGHPMSPSHMMNQHVLSAPAVNSPIWDRRHTYAREPPSEAYSFHPGSLGSMRFCSNTPHHVDFVSHDIFPHFGGNCVDLQIAPRNIGLEFHNQRDLMFPRRNHMIPIINSFNTHKERVRSRRNEGEPNLADKKQYELDIDRIKCGEDNRTTLMIKNIPNKYTSKMLLAAIDERHKGTYDFIYLPIDFKNKCNVGYAFINMINPTMIIPFYQVFNGKKWEKFNSDKVALLAYARIQGKEALISHFQNSSLMNEDKRCRPILFNTEGPNAGVEVPFPIGVNIRDRHGRVRNDTKDNMQGSLPNLVNCELSSADDCNSKESD</sequence>